<keyword evidence="2" id="KW-0378">Hydrolase</keyword>
<dbReference type="EMBL" id="FOGT01000006">
    <property type="protein sequence ID" value="SES00714.1"/>
    <property type="molecule type" value="Genomic_DNA"/>
</dbReference>
<dbReference type="Pfam" id="PF01804">
    <property type="entry name" value="Penicil_amidase"/>
    <property type="match status" value="1"/>
</dbReference>
<dbReference type="InterPro" id="IPR023343">
    <property type="entry name" value="Penicillin_amidase_dom1"/>
</dbReference>
<evidence type="ECO:0000313" key="8">
    <source>
        <dbReference type="Proteomes" id="UP000198571"/>
    </source>
</evidence>
<keyword evidence="6" id="KW-0472">Membrane</keyword>
<accession>A0A1H9TUI9</accession>
<dbReference type="InterPro" id="IPR043147">
    <property type="entry name" value="Penicillin_amidase_A-knob"/>
</dbReference>
<dbReference type="CDD" id="cd03747">
    <property type="entry name" value="Ntn_PGA_like"/>
    <property type="match status" value="1"/>
</dbReference>
<evidence type="ECO:0000256" key="4">
    <source>
        <dbReference type="PIRSR" id="PIRSR001227-1"/>
    </source>
</evidence>
<feature type="active site" description="Nucleophile" evidence="4">
    <location>
        <position position="288"/>
    </location>
</feature>
<keyword evidence="6" id="KW-0812">Transmembrane</keyword>
<evidence type="ECO:0000256" key="1">
    <source>
        <dbReference type="ARBA" id="ARBA00006586"/>
    </source>
</evidence>
<keyword evidence="5" id="KW-0479">Metal-binding</keyword>
<dbReference type="GO" id="GO:0046872">
    <property type="term" value="F:metal ion binding"/>
    <property type="evidence" value="ECO:0007669"/>
    <property type="project" value="UniProtKB-KW"/>
</dbReference>
<dbReference type="PIRSF" id="PIRSF001227">
    <property type="entry name" value="Pen_acylase"/>
    <property type="match status" value="1"/>
</dbReference>
<dbReference type="Gene3D" id="3.60.20.10">
    <property type="entry name" value="Glutamine Phosphoribosylpyrophosphate, subunit 1, domain 1"/>
    <property type="match status" value="1"/>
</dbReference>
<reference evidence="8" key="1">
    <citation type="submission" date="2016-10" db="EMBL/GenBank/DDBJ databases">
        <authorList>
            <person name="Varghese N."/>
            <person name="Submissions S."/>
        </authorList>
    </citation>
    <scope>NUCLEOTIDE SEQUENCE [LARGE SCALE GENOMIC DNA]</scope>
    <source>
        <strain evidence="8">S9</strain>
    </source>
</reference>
<keyword evidence="8" id="KW-1185">Reference proteome</keyword>
<dbReference type="InterPro" id="IPR043146">
    <property type="entry name" value="Penicillin_amidase_N_B-knob"/>
</dbReference>
<proteinExistence type="inferred from homology"/>
<gene>
    <name evidence="7" type="ORF">SAMN05518684_10688</name>
</gene>
<feature type="binding site" evidence="5">
    <location>
        <position position="361"/>
    </location>
    <ligand>
        <name>Ca(2+)</name>
        <dbReference type="ChEBI" id="CHEBI:29108"/>
    </ligand>
</feature>
<dbReference type="PANTHER" id="PTHR34218">
    <property type="entry name" value="PEPTIDASE S45 PENICILLIN AMIDASE"/>
    <property type="match status" value="1"/>
</dbReference>
<keyword evidence="3" id="KW-0865">Zymogen</keyword>
<dbReference type="Gene3D" id="2.30.120.10">
    <property type="match status" value="1"/>
</dbReference>
<dbReference type="Gene3D" id="1.10.1400.10">
    <property type="match status" value="1"/>
</dbReference>
<dbReference type="InterPro" id="IPR029055">
    <property type="entry name" value="Ntn_hydrolases_N"/>
</dbReference>
<dbReference type="SUPFAM" id="SSF56235">
    <property type="entry name" value="N-terminal nucleophile aminohydrolases (Ntn hydrolases)"/>
    <property type="match status" value="1"/>
</dbReference>
<evidence type="ECO:0000313" key="7">
    <source>
        <dbReference type="EMBL" id="SES00714.1"/>
    </source>
</evidence>
<sequence length="849" mass="95552">MKTEPITWEGKTRFFHKKRVKVITGIIVALAVLIVTGLVFAQWFISKSLPDLDGAVVRAPVSAEVEVIRDDRGVAQIKAGKMEDLFFTQGYVMAQDRLFQMDMTRRLAGGRLAEVVGEAALDSDKFFRTYGMHRSADGLIAEFNSETAAMVEAFASGVTAYINKAFENNEQPLEFRILDYIPEPWTAEDTAIAVKYMGYTLTGNFRQELENYQLVKMFGEEAVHLFPEYHINDDFPVIDGESGGSARKNQIDPALSAYLNSFQTNEPVFKAEGFNKITAFAPDEWNGSNNWAISGEYTDSGYPLIADDPHLGLAIPSVWYQTHLELEDDFHSIGVTVPGIPGVVLGHNGHVSWGVTSLSADYEDIFLEQVNPENPNEYLFDGEWEEAELIEEEIYIDGKDRPYIHRVELTRNGPVMNKVTEDGPYQAFSLRWSGMEPGEELNGILRVNRSTDANEFMNGLDGFVTPGLSWVFADTDGNIGFRGQALIPVRPQSDGRFPVPGWDPDYQWDGFIPAEDLPEIMNPDSGYIVTANNKPAGEDYGYNIGRSFYPYRAVRLTEIIEEQLASGSPFTLEDMGKMQSDFKNTQARDLLPLLVEAVETWDPSSHPAESLEGEELDPLSETELETLELLNDWDFIERTDSPEALVWQLWYSSLPQHLFDRYLDIELSNSLTIHRVITEAAQHENSLLFGFLEEDWHIPFPKAARETFYEAVEMAKDLQGNQPGSWAWGERHQLEFDHPLGSVWPLQLLFNLGSWETGGSGATPGAMGYDTETGITNHAAGWRFIGDLSSVNGFFDVMVPGQSGQWRSPHYDDQIDTWVEGGYYPMIYDKAERNDMNRVVFIPEEAGTE</sequence>
<dbReference type="InterPro" id="IPR002692">
    <property type="entry name" value="S45"/>
</dbReference>
<evidence type="ECO:0000256" key="2">
    <source>
        <dbReference type="ARBA" id="ARBA00022801"/>
    </source>
</evidence>
<dbReference type="AlphaFoldDB" id="A0A1H9TUI9"/>
<dbReference type="Gene3D" id="1.10.439.10">
    <property type="entry name" value="Penicillin Amidohydrolase, domain 1"/>
    <property type="match status" value="1"/>
</dbReference>
<organism evidence="7 8">
    <name type="scientific">Salipaludibacillus aurantiacus</name>
    <dbReference type="NCBI Taxonomy" id="1601833"/>
    <lineage>
        <taxon>Bacteria</taxon>
        <taxon>Bacillati</taxon>
        <taxon>Bacillota</taxon>
        <taxon>Bacilli</taxon>
        <taxon>Bacillales</taxon>
        <taxon>Bacillaceae</taxon>
    </lineage>
</organism>
<dbReference type="GO" id="GO:0017000">
    <property type="term" value="P:antibiotic biosynthetic process"/>
    <property type="evidence" value="ECO:0007669"/>
    <property type="project" value="InterPro"/>
</dbReference>
<dbReference type="GO" id="GO:0016811">
    <property type="term" value="F:hydrolase activity, acting on carbon-nitrogen (but not peptide) bonds, in linear amides"/>
    <property type="evidence" value="ECO:0007669"/>
    <property type="project" value="InterPro"/>
</dbReference>
<evidence type="ECO:0000256" key="5">
    <source>
        <dbReference type="PIRSR" id="PIRSR001227-2"/>
    </source>
</evidence>
<evidence type="ECO:0000256" key="6">
    <source>
        <dbReference type="SAM" id="Phobius"/>
    </source>
</evidence>
<feature type="binding site" evidence="5">
    <location>
        <position position="364"/>
    </location>
    <ligand>
        <name>Ca(2+)</name>
        <dbReference type="ChEBI" id="CHEBI:29108"/>
    </ligand>
</feature>
<keyword evidence="6" id="KW-1133">Transmembrane helix</keyword>
<evidence type="ECO:0000256" key="3">
    <source>
        <dbReference type="ARBA" id="ARBA00023145"/>
    </source>
</evidence>
<dbReference type="RefSeq" id="WP_177174257.1">
    <property type="nucleotide sequence ID" value="NZ_FOGT01000006.1"/>
</dbReference>
<name>A0A1H9TUI9_9BACI</name>
<comment type="similarity">
    <text evidence="1">Belongs to the peptidase S45 family.</text>
</comment>
<feature type="transmembrane region" description="Helical" evidence="6">
    <location>
        <begin position="20"/>
        <end position="45"/>
    </location>
</feature>
<keyword evidence="5" id="KW-0106">Calcium</keyword>
<dbReference type="InterPro" id="IPR014395">
    <property type="entry name" value="Pen/GL7ACA/AHL_acylase"/>
</dbReference>
<dbReference type="PANTHER" id="PTHR34218:SF4">
    <property type="entry name" value="ACYL-HOMOSERINE LACTONE ACYLASE QUIP"/>
    <property type="match status" value="1"/>
</dbReference>
<dbReference type="Proteomes" id="UP000198571">
    <property type="component" value="Unassembled WGS sequence"/>
</dbReference>
<protein>
    <submittedName>
        <fullName evidence="7">Penicillin amidase</fullName>
    </submittedName>
</protein>
<comment type="cofactor">
    <cofactor evidence="5">
        <name>Ca(2+)</name>
        <dbReference type="ChEBI" id="CHEBI:29108"/>
    </cofactor>
    <text evidence="5">Binds 1 Ca(2+) ion per dimer.</text>
</comment>
<feature type="binding site" evidence="5">
    <location>
        <position position="208"/>
    </location>
    <ligand>
        <name>Ca(2+)</name>
        <dbReference type="ChEBI" id="CHEBI:29108"/>
    </ligand>
</feature>